<feature type="compositionally biased region" description="Low complexity" evidence="1">
    <location>
        <begin position="199"/>
        <end position="214"/>
    </location>
</feature>
<dbReference type="GeneID" id="95984871"/>
<dbReference type="RefSeq" id="XP_069209773.1">
    <property type="nucleotide sequence ID" value="XM_069352355.1"/>
</dbReference>
<feature type="compositionally biased region" description="Basic and acidic residues" evidence="1">
    <location>
        <begin position="158"/>
        <end position="168"/>
    </location>
</feature>
<feature type="region of interest" description="Disordered" evidence="1">
    <location>
        <begin position="376"/>
        <end position="420"/>
    </location>
</feature>
<evidence type="ECO:0000256" key="1">
    <source>
        <dbReference type="SAM" id="MobiDB-lite"/>
    </source>
</evidence>
<feature type="compositionally biased region" description="Low complexity" evidence="1">
    <location>
        <begin position="113"/>
        <end position="128"/>
    </location>
</feature>
<feature type="compositionally biased region" description="Polar residues" evidence="1">
    <location>
        <begin position="98"/>
        <end position="112"/>
    </location>
</feature>
<dbReference type="Proteomes" id="UP001565368">
    <property type="component" value="Unassembled WGS sequence"/>
</dbReference>
<reference evidence="2 3" key="1">
    <citation type="submission" date="2023-08" db="EMBL/GenBank/DDBJ databases">
        <title>Annotated Genome Sequence of Vanrija albida AlHP1.</title>
        <authorList>
            <person name="Herzog R."/>
        </authorList>
    </citation>
    <scope>NUCLEOTIDE SEQUENCE [LARGE SCALE GENOMIC DNA]</scope>
    <source>
        <strain evidence="2 3">AlHP1</strain>
    </source>
</reference>
<proteinExistence type="predicted"/>
<protein>
    <submittedName>
        <fullName evidence="2">Uncharacterized protein</fullName>
    </submittedName>
</protein>
<evidence type="ECO:0000313" key="2">
    <source>
        <dbReference type="EMBL" id="KAL1409829.1"/>
    </source>
</evidence>
<feature type="compositionally biased region" description="Basic and acidic residues" evidence="1">
    <location>
        <begin position="129"/>
        <end position="151"/>
    </location>
</feature>
<name>A0ABR3Q519_9TREE</name>
<sequence length="420" mass="44167">MTPSNGEPSTPARPRPIAYAVSPDGDESSPPAAARRVEVELPARSSLPRSKTPVGDADELDVISLPATPPDNSGFEVLDGAASPVDLSEPLLPPRAQATVSSSESTWLNTNVGSSSGDSSRQLSSSGQARKEAEAGREEQRRQRELRELAKTRLVIEQVKEVEQRQADADDSWSPTKKKPKPKPKPKAKKEKAPRKTKASAPTSSASKRSTASSQPEVPVVELPASSAPSAVQSEPPVVELPAASKASPRKRKSDAGPGETSPRKLASPSRAVAPATEPVTVDDEEVTEVIAPAAVESGPSRRSPAKAAPAPQPSTPAPLARPLQPARSTPSGTPRTVKYKAASGSDNLASALLKLPGAKRSGLSKRLRIAPLHAHIGTPARVLPPPPPKPSKKKVESDDDSDDEGKIKVGSREWLMMED</sequence>
<feature type="compositionally biased region" description="Low complexity" evidence="1">
    <location>
        <begin position="318"/>
        <end position="328"/>
    </location>
</feature>
<evidence type="ECO:0000313" key="3">
    <source>
        <dbReference type="Proteomes" id="UP001565368"/>
    </source>
</evidence>
<comment type="caution">
    <text evidence="2">The sequence shown here is derived from an EMBL/GenBank/DDBJ whole genome shotgun (WGS) entry which is preliminary data.</text>
</comment>
<keyword evidence="3" id="KW-1185">Reference proteome</keyword>
<accession>A0ABR3Q519</accession>
<organism evidence="2 3">
    <name type="scientific">Vanrija albida</name>
    <dbReference type="NCBI Taxonomy" id="181172"/>
    <lineage>
        <taxon>Eukaryota</taxon>
        <taxon>Fungi</taxon>
        <taxon>Dikarya</taxon>
        <taxon>Basidiomycota</taxon>
        <taxon>Agaricomycotina</taxon>
        <taxon>Tremellomycetes</taxon>
        <taxon>Trichosporonales</taxon>
        <taxon>Trichosporonaceae</taxon>
        <taxon>Vanrija</taxon>
    </lineage>
</organism>
<gene>
    <name evidence="2" type="ORF">Q8F55_003828</name>
</gene>
<feature type="region of interest" description="Disordered" evidence="1">
    <location>
        <begin position="1"/>
        <end position="345"/>
    </location>
</feature>
<feature type="compositionally biased region" description="Basic residues" evidence="1">
    <location>
        <begin position="176"/>
        <end position="198"/>
    </location>
</feature>
<dbReference type="EMBL" id="JBBXJM010000003">
    <property type="protein sequence ID" value="KAL1409829.1"/>
    <property type="molecule type" value="Genomic_DNA"/>
</dbReference>